<organism evidence="2 3">
    <name type="scientific">Coniochaeta ligniaria NRRL 30616</name>
    <dbReference type="NCBI Taxonomy" id="1408157"/>
    <lineage>
        <taxon>Eukaryota</taxon>
        <taxon>Fungi</taxon>
        <taxon>Dikarya</taxon>
        <taxon>Ascomycota</taxon>
        <taxon>Pezizomycotina</taxon>
        <taxon>Sordariomycetes</taxon>
        <taxon>Sordariomycetidae</taxon>
        <taxon>Coniochaetales</taxon>
        <taxon>Coniochaetaceae</taxon>
        <taxon>Coniochaeta</taxon>
    </lineage>
</organism>
<evidence type="ECO:0000313" key="2">
    <source>
        <dbReference type="EMBL" id="OIW22130.1"/>
    </source>
</evidence>
<feature type="compositionally biased region" description="Basic and acidic residues" evidence="1">
    <location>
        <begin position="219"/>
        <end position="233"/>
    </location>
</feature>
<name>A0A1J7J3N9_9PEZI</name>
<dbReference type="AlphaFoldDB" id="A0A1J7J3N9"/>
<keyword evidence="3" id="KW-1185">Reference proteome</keyword>
<evidence type="ECO:0000256" key="1">
    <source>
        <dbReference type="SAM" id="MobiDB-lite"/>
    </source>
</evidence>
<sequence>MPARFASHKPGTVGRYPITCHSHSLSSIQLRDCPGLPDSHRDIAALVVPTTSHQPPTRDFGIPLAYQPPQNIPKPDRHLDVSHHHKINKTGRQTQRATQGHKPTIHGPADKQDSATCPSRTADVTHPRSSPVIMTRSTALPAHGFAGREAEGTLERSTITAPHPSPDHNSPSGLPPRRQLSSVTLDTGSLSRHPAPGTSVVLMTNKCCRQNTCATTGSRRPERGMRSQARVDA</sequence>
<feature type="region of interest" description="Disordered" evidence="1">
    <location>
        <begin position="86"/>
        <end position="198"/>
    </location>
</feature>
<dbReference type="EMBL" id="KV875160">
    <property type="protein sequence ID" value="OIW22130.1"/>
    <property type="molecule type" value="Genomic_DNA"/>
</dbReference>
<accession>A0A1J7J3N9</accession>
<dbReference type="Proteomes" id="UP000182658">
    <property type="component" value="Unassembled WGS sequence"/>
</dbReference>
<protein>
    <submittedName>
        <fullName evidence="2">Uncharacterized protein</fullName>
    </submittedName>
</protein>
<feature type="region of interest" description="Disordered" evidence="1">
    <location>
        <begin position="211"/>
        <end position="233"/>
    </location>
</feature>
<reference evidence="2 3" key="1">
    <citation type="submission" date="2016-10" db="EMBL/GenBank/DDBJ databases">
        <title>Draft genome sequence of Coniochaeta ligniaria NRRL30616, a lignocellulolytic fungus for bioabatement of inhibitors in plant biomass hydrolysates.</title>
        <authorList>
            <consortium name="DOE Joint Genome Institute"/>
            <person name="Jimenez D.J."/>
            <person name="Hector R.E."/>
            <person name="Riley R."/>
            <person name="Sun H."/>
            <person name="Grigoriev I.V."/>
            <person name="Van Elsas J.D."/>
            <person name="Nichols N.N."/>
        </authorList>
    </citation>
    <scope>NUCLEOTIDE SEQUENCE [LARGE SCALE GENOMIC DNA]</scope>
    <source>
        <strain evidence="2 3">NRRL 30616</strain>
    </source>
</reference>
<evidence type="ECO:0000313" key="3">
    <source>
        <dbReference type="Proteomes" id="UP000182658"/>
    </source>
</evidence>
<feature type="compositionally biased region" description="Polar residues" evidence="1">
    <location>
        <begin position="179"/>
        <end position="190"/>
    </location>
</feature>
<dbReference type="InParanoid" id="A0A1J7J3N9"/>
<proteinExistence type="predicted"/>
<gene>
    <name evidence="2" type="ORF">CONLIGDRAFT_414779</name>
</gene>